<dbReference type="AlphaFoldDB" id="A0A081CHY6"/>
<protein>
    <submittedName>
        <fullName evidence="8">Uncharacterized protein</fullName>
    </submittedName>
</protein>
<keyword evidence="5" id="KW-0804">Transcription</keyword>
<dbReference type="Proteomes" id="UP000053758">
    <property type="component" value="Unassembled WGS sequence"/>
</dbReference>
<dbReference type="PANTHER" id="PTHR12707">
    <property type="entry name" value="PINN"/>
    <property type="match status" value="1"/>
</dbReference>
<evidence type="ECO:0000256" key="3">
    <source>
        <dbReference type="ARBA" id="ARBA00022664"/>
    </source>
</evidence>
<name>A0A081CHY6_PSEA2</name>
<evidence type="ECO:0000256" key="6">
    <source>
        <dbReference type="ARBA" id="ARBA00023187"/>
    </source>
</evidence>
<dbReference type="GO" id="GO:0008380">
    <property type="term" value="P:RNA splicing"/>
    <property type="evidence" value="ECO:0007669"/>
    <property type="project" value="UniProtKB-KW"/>
</dbReference>
<reference evidence="9" key="1">
    <citation type="journal article" date="2014" name="Genome Announc.">
        <title>Draft Genome Sequence of the Yeast Pseudozyma antarctica Type Strain JCM10317, a Producer of the Glycolipid Biosurfactants, Mannosylerythritol Lipids.</title>
        <authorList>
            <person name="Saika A."/>
            <person name="Koike H."/>
            <person name="Hori T."/>
            <person name="Fukuoka T."/>
            <person name="Sato S."/>
            <person name="Habe H."/>
            <person name="Kitamoto D."/>
            <person name="Morita T."/>
        </authorList>
    </citation>
    <scope>NUCLEOTIDE SEQUENCE [LARGE SCALE GENOMIC DNA]</scope>
    <source>
        <strain evidence="9">JCM 10317</strain>
    </source>
</reference>
<evidence type="ECO:0000313" key="9">
    <source>
        <dbReference type="Proteomes" id="UP000053758"/>
    </source>
</evidence>
<sequence length="266" mass="29553">MVGLEQQHIHVMADDTDSPAGPSTISAPTAGPSTSPRSKRAVSPVAEEAHASSSDTRPRRSCTPERAPSRDSDPPAAKRARPSDGEDRKRDRRMFGLLTSTLTQFKRESQSTRAATLASNRASIDARLASKLQHTSAVADELERKKTLLWQARELAERIAEQDAQRATLRKMKRRQASFLFTSIPNPSRADKARLAANIPTSQPPGERDWPVYFLPGKTLPDQEDALNAQEDGVDDQIEEQDDAWVVKRHTLLTRLNDLKSQLRSM</sequence>
<dbReference type="Pfam" id="PF04696">
    <property type="entry name" value="Pinin_SDK_memA"/>
    <property type="match status" value="1"/>
</dbReference>
<evidence type="ECO:0000256" key="2">
    <source>
        <dbReference type="ARBA" id="ARBA00010386"/>
    </source>
</evidence>
<keyword evidence="6" id="KW-0508">mRNA splicing</keyword>
<keyword evidence="4" id="KW-0805">Transcription regulation</keyword>
<evidence type="ECO:0000256" key="4">
    <source>
        <dbReference type="ARBA" id="ARBA00023015"/>
    </source>
</evidence>
<dbReference type="InterPro" id="IPR039853">
    <property type="entry name" value="Pinin"/>
</dbReference>
<gene>
    <name evidence="8" type="ORF">PAN0_012c4504</name>
</gene>
<comment type="similarity">
    <text evidence="2">Belongs to the pinin family.</text>
</comment>
<evidence type="ECO:0000256" key="7">
    <source>
        <dbReference type="ARBA" id="ARBA00023242"/>
    </source>
</evidence>
<proteinExistence type="inferred from homology"/>
<comment type="subcellular location">
    <subcellularLocation>
        <location evidence="1">Nucleus</location>
    </subcellularLocation>
</comment>
<dbReference type="GO" id="GO:0006397">
    <property type="term" value="P:mRNA processing"/>
    <property type="evidence" value="ECO:0007669"/>
    <property type="project" value="UniProtKB-KW"/>
</dbReference>
<accession>A0A081CHY6</accession>
<organism evidence="8 9">
    <name type="scientific">Pseudozyma antarctica</name>
    <name type="common">Yeast</name>
    <name type="synonym">Candida antarctica</name>
    <dbReference type="NCBI Taxonomy" id="84753"/>
    <lineage>
        <taxon>Eukaryota</taxon>
        <taxon>Fungi</taxon>
        <taxon>Dikarya</taxon>
        <taxon>Basidiomycota</taxon>
        <taxon>Ustilaginomycotina</taxon>
        <taxon>Ustilaginomycetes</taxon>
        <taxon>Ustilaginales</taxon>
        <taxon>Ustilaginaceae</taxon>
        <taxon>Moesziomyces</taxon>
    </lineage>
</organism>
<evidence type="ECO:0000313" key="8">
    <source>
        <dbReference type="EMBL" id="GAK66282.1"/>
    </source>
</evidence>
<evidence type="ECO:0000256" key="1">
    <source>
        <dbReference type="ARBA" id="ARBA00004123"/>
    </source>
</evidence>
<dbReference type="GeneID" id="26305276"/>
<keyword evidence="3" id="KW-0507">mRNA processing</keyword>
<dbReference type="GO" id="GO:0071013">
    <property type="term" value="C:catalytic step 2 spliceosome"/>
    <property type="evidence" value="ECO:0007669"/>
    <property type="project" value="TreeGrafter"/>
</dbReference>
<dbReference type="HOGENOM" id="CLU_1078187_0_0_1"/>
<keyword evidence="7" id="KW-0539">Nucleus</keyword>
<keyword evidence="9" id="KW-1185">Reference proteome</keyword>
<dbReference type="OrthoDB" id="330772at2759"/>
<evidence type="ECO:0000256" key="5">
    <source>
        <dbReference type="ARBA" id="ARBA00023163"/>
    </source>
</evidence>
<dbReference type="EMBL" id="DF830079">
    <property type="protein sequence ID" value="GAK66282.1"/>
    <property type="molecule type" value="Genomic_DNA"/>
</dbReference>
<dbReference type="InterPro" id="IPR006786">
    <property type="entry name" value="Pinin_SDK_MemA"/>
</dbReference>
<dbReference type="RefSeq" id="XP_014655527.1">
    <property type="nucleotide sequence ID" value="XM_014800041.1"/>
</dbReference>
<dbReference type="PANTHER" id="PTHR12707:SF0">
    <property type="entry name" value="PININ"/>
    <property type="match status" value="1"/>
</dbReference>